<evidence type="ECO:0000256" key="5">
    <source>
        <dbReference type="ARBA" id="ARBA00065046"/>
    </source>
</evidence>
<comment type="function">
    <text evidence="4">Acts as a mitochondrial iron-sulfur (Fe-S) cluster assembly factor that facilitates (Fe-S) cluster insertion into a subset of mitochondrial proteins. Probably acts together with NFU1.</text>
</comment>
<dbReference type="PANTHER" id="PTHR46188:SF1">
    <property type="entry name" value="BOLA-LIKE PROTEIN 3"/>
    <property type="match status" value="1"/>
</dbReference>
<dbReference type="InterPro" id="IPR052275">
    <property type="entry name" value="Mt_Fe-S_assembly_factor"/>
</dbReference>
<dbReference type="InterPro" id="IPR036065">
    <property type="entry name" value="BolA-like_sf"/>
</dbReference>
<dbReference type="PIRSF" id="PIRSF003113">
    <property type="entry name" value="BolA"/>
    <property type="match status" value="1"/>
</dbReference>
<evidence type="ECO:0000256" key="7">
    <source>
        <dbReference type="RuleBase" id="RU003860"/>
    </source>
</evidence>
<protein>
    <recommendedName>
        <fullName evidence="6">BolA-like protein 3</fullName>
    </recommendedName>
</protein>
<dbReference type="EMBL" id="VSWD01000012">
    <property type="protein sequence ID" value="KAK3085788.1"/>
    <property type="molecule type" value="Genomic_DNA"/>
</dbReference>
<organism evidence="8 9">
    <name type="scientific">Pinctada imbricata</name>
    <name type="common">Atlantic pearl-oyster</name>
    <name type="synonym">Pinctada martensii</name>
    <dbReference type="NCBI Taxonomy" id="66713"/>
    <lineage>
        <taxon>Eukaryota</taxon>
        <taxon>Metazoa</taxon>
        <taxon>Spiralia</taxon>
        <taxon>Lophotrochozoa</taxon>
        <taxon>Mollusca</taxon>
        <taxon>Bivalvia</taxon>
        <taxon>Autobranchia</taxon>
        <taxon>Pteriomorphia</taxon>
        <taxon>Pterioida</taxon>
        <taxon>Pterioidea</taxon>
        <taxon>Pteriidae</taxon>
        <taxon>Pinctada</taxon>
    </lineage>
</organism>
<name>A0AA88XMV8_PINIB</name>
<accession>A0AA88XMV8</accession>
<evidence type="ECO:0000256" key="4">
    <source>
        <dbReference type="ARBA" id="ARBA00058025"/>
    </source>
</evidence>
<dbReference type="AlphaFoldDB" id="A0AA88XMV8"/>
<dbReference type="Pfam" id="PF01722">
    <property type="entry name" value="BolA"/>
    <property type="match status" value="1"/>
</dbReference>
<sequence>MEQSQLTEGEKNIQAVLKTKFPEAVDVRVQDISGGCGSMYEVYVESEEFKGKRTVLQHRMVNEALKEEIKDMHGLRISTKVPG</sequence>
<evidence type="ECO:0000313" key="9">
    <source>
        <dbReference type="Proteomes" id="UP001186944"/>
    </source>
</evidence>
<proteinExistence type="inferred from homology"/>
<dbReference type="InterPro" id="IPR002634">
    <property type="entry name" value="BolA"/>
</dbReference>
<gene>
    <name evidence="8" type="ORF">FSP39_008698</name>
</gene>
<comment type="caution">
    <text evidence="8">The sequence shown here is derived from an EMBL/GenBank/DDBJ whole genome shotgun (WGS) entry which is preliminary data.</text>
</comment>
<evidence type="ECO:0000256" key="1">
    <source>
        <dbReference type="ARBA" id="ARBA00004173"/>
    </source>
</evidence>
<dbReference type="SUPFAM" id="SSF82657">
    <property type="entry name" value="BolA-like"/>
    <property type="match status" value="1"/>
</dbReference>
<dbReference type="PANTHER" id="PTHR46188">
    <property type="entry name" value="BOLA-LIKE PROTEIN 3"/>
    <property type="match status" value="1"/>
</dbReference>
<evidence type="ECO:0000313" key="8">
    <source>
        <dbReference type="EMBL" id="KAK3085788.1"/>
    </source>
</evidence>
<reference evidence="8" key="1">
    <citation type="submission" date="2019-08" db="EMBL/GenBank/DDBJ databases">
        <title>The improved chromosome-level genome for the pearl oyster Pinctada fucata martensii using PacBio sequencing and Hi-C.</title>
        <authorList>
            <person name="Zheng Z."/>
        </authorList>
    </citation>
    <scope>NUCLEOTIDE SEQUENCE</scope>
    <source>
        <strain evidence="8">ZZ-2019</strain>
        <tissue evidence="8">Adductor muscle</tissue>
    </source>
</reference>
<keyword evidence="3" id="KW-0496">Mitochondrion</keyword>
<comment type="similarity">
    <text evidence="2 7">Belongs to the BolA/IbaG family.</text>
</comment>
<dbReference type="FunFam" id="3.30.300.90:FF:000003">
    <property type="entry name" value="BolA family member 3"/>
    <property type="match status" value="1"/>
</dbReference>
<evidence type="ECO:0000256" key="6">
    <source>
        <dbReference type="ARBA" id="ARBA00068232"/>
    </source>
</evidence>
<comment type="subunit">
    <text evidence="5">Interacts with NFU1.</text>
</comment>
<dbReference type="Gene3D" id="3.30.300.90">
    <property type="entry name" value="BolA-like"/>
    <property type="match status" value="1"/>
</dbReference>
<dbReference type="Proteomes" id="UP001186944">
    <property type="component" value="Unassembled WGS sequence"/>
</dbReference>
<evidence type="ECO:0000256" key="3">
    <source>
        <dbReference type="ARBA" id="ARBA00023128"/>
    </source>
</evidence>
<comment type="subcellular location">
    <subcellularLocation>
        <location evidence="1">Mitochondrion</location>
    </subcellularLocation>
</comment>
<evidence type="ECO:0000256" key="2">
    <source>
        <dbReference type="ARBA" id="ARBA00005578"/>
    </source>
</evidence>
<dbReference type="GO" id="GO:0005759">
    <property type="term" value="C:mitochondrial matrix"/>
    <property type="evidence" value="ECO:0007669"/>
    <property type="project" value="TreeGrafter"/>
</dbReference>
<keyword evidence="9" id="KW-1185">Reference proteome</keyword>